<dbReference type="EMBL" id="JPMV01000027">
    <property type="protein sequence ID" value="KGI80791.1"/>
    <property type="molecule type" value="Genomic_DNA"/>
</dbReference>
<reference evidence="2 5" key="2">
    <citation type="submission" date="2017-08" db="EMBL/GenBank/DDBJ databases">
        <title>The complete genome sequence of moderately halophilic actinomycete Actinopolyspora erythraea YIM 90600, the producer of novel erythromycin, novel actinopolysporins A-C and tubercidin.</title>
        <authorList>
            <person name="Yin M."/>
            <person name="Tang S."/>
        </authorList>
    </citation>
    <scope>NUCLEOTIDE SEQUENCE [LARGE SCALE GENOMIC DNA]</scope>
    <source>
        <strain evidence="2 5">YIM 90600</strain>
    </source>
</reference>
<evidence type="ECO:0000256" key="1">
    <source>
        <dbReference type="SAM" id="Phobius"/>
    </source>
</evidence>
<keyword evidence="1" id="KW-1133">Transmembrane helix</keyword>
<accession>A0A099D4C1</accession>
<feature type="transmembrane region" description="Helical" evidence="1">
    <location>
        <begin position="6"/>
        <end position="27"/>
    </location>
</feature>
<dbReference type="KEGG" id="aey:CDG81_14110"/>
<organism evidence="2 5">
    <name type="scientific">Actinopolyspora erythraea</name>
    <dbReference type="NCBI Taxonomy" id="414996"/>
    <lineage>
        <taxon>Bacteria</taxon>
        <taxon>Bacillati</taxon>
        <taxon>Actinomycetota</taxon>
        <taxon>Actinomycetes</taxon>
        <taxon>Actinopolysporales</taxon>
        <taxon>Actinopolysporaceae</taxon>
        <taxon>Actinopolyspora</taxon>
    </lineage>
</organism>
<dbReference type="Proteomes" id="UP000215043">
    <property type="component" value="Chromosome"/>
</dbReference>
<evidence type="ECO:0000313" key="2">
    <source>
        <dbReference type="EMBL" id="ASU79233.1"/>
    </source>
</evidence>
<keyword evidence="4" id="KW-1185">Reference proteome</keyword>
<name>A0A099D4C1_9ACTN</name>
<evidence type="ECO:0000313" key="3">
    <source>
        <dbReference type="EMBL" id="KGI80791.1"/>
    </source>
</evidence>
<sequence>MTVPYALMVGLVLVALIALVPVVLSALRSVRRTRSTYARAAGEVSDWIGLLRARGAGIGVALKRH</sequence>
<protein>
    <submittedName>
        <fullName evidence="2">Uncharacterized protein</fullName>
    </submittedName>
</protein>
<keyword evidence="1" id="KW-0812">Transmembrane</keyword>
<reference evidence="3 4" key="1">
    <citation type="journal article" date="2014" name="PLoS ONE">
        <title>Identification and Characterization of a New Erythromycin Biosynthetic Gene Cluster in Actinopolyspora erythraea YIM90600, a Novel Erythronolide-Producing Halophilic Actinomycete Isolated from Salt Field.</title>
        <authorList>
            <person name="Chen D."/>
            <person name="Feng J."/>
            <person name="Huang L."/>
            <person name="Zhang Q."/>
            <person name="Wu J."/>
            <person name="Zhu X."/>
            <person name="Duan Y."/>
            <person name="Xu Z."/>
        </authorList>
    </citation>
    <scope>NUCLEOTIDE SEQUENCE [LARGE SCALE GENOMIC DNA]</scope>
    <source>
        <strain evidence="3 4">YIM90600</strain>
    </source>
</reference>
<evidence type="ECO:0000313" key="5">
    <source>
        <dbReference type="Proteomes" id="UP000215043"/>
    </source>
</evidence>
<evidence type="ECO:0000313" key="4">
    <source>
        <dbReference type="Proteomes" id="UP000029737"/>
    </source>
</evidence>
<dbReference type="AlphaFoldDB" id="A0A099D4C1"/>
<dbReference type="Proteomes" id="UP000029737">
    <property type="component" value="Unassembled WGS sequence"/>
</dbReference>
<proteinExistence type="predicted"/>
<dbReference type="EMBL" id="CP022752">
    <property type="protein sequence ID" value="ASU79233.1"/>
    <property type="molecule type" value="Genomic_DNA"/>
</dbReference>
<dbReference type="HOGENOM" id="CLU_2839796_0_0_11"/>
<dbReference type="RefSeq" id="WP_043574853.1">
    <property type="nucleotide sequence ID" value="NZ_KN214177.1"/>
</dbReference>
<gene>
    <name evidence="2" type="ORF">CDG81_14110</name>
    <name evidence="3" type="ORF">IL38_15670</name>
</gene>
<keyword evidence="1" id="KW-0472">Membrane</keyword>